<proteinExistence type="predicted"/>
<dbReference type="EMBL" id="JAJNDB010000006">
    <property type="protein sequence ID" value="MCD2196804.1"/>
    <property type="molecule type" value="Genomic_DNA"/>
</dbReference>
<feature type="transmembrane region" description="Helical" evidence="2">
    <location>
        <begin position="74"/>
        <end position="95"/>
    </location>
</feature>
<feature type="region of interest" description="Disordered" evidence="1">
    <location>
        <begin position="1"/>
        <end position="22"/>
    </location>
</feature>
<accession>A0ABS8PF60</accession>
<evidence type="ECO:0000256" key="1">
    <source>
        <dbReference type="SAM" id="MobiDB-lite"/>
    </source>
</evidence>
<protein>
    <recommendedName>
        <fullName evidence="5">DUF3040 family protein</fullName>
    </recommendedName>
</protein>
<keyword evidence="2" id="KW-0812">Transmembrane</keyword>
<evidence type="ECO:0008006" key="5">
    <source>
        <dbReference type="Google" id="ProtNLM"/>
    </source>
</evidence>
<keyword evidence="4" id="KW-1185">Reference proteome</keyword>
<keyword evidence="2" id="KW-1133">Transmembrane helix</keyword>
<dbReference type="Proteomes" id="UP001199469">
    <property type="component" value="Unassembled WGS sequence"/>
</dbReference>
<keyword evidence="2" id="KW-0472">Membrane</keyword>
<sequence>MTWGASSGAGRPDPTRRFHDDLVGLDPDDPEARAFAEHLDRMERVRPMFTVEGELSGVRDFAESANRAGGLQRWAAWLLVVLVLLGTGYVIYGVLEFVVGSWLV</sequence>
<evidence type="ECO:0000256" key="2">
    <source>
        <dbReference type="SAM" id="Phobius"/>
    </source>
</evidence>
<name>A0ABS8PF60_9PSEU</name>
<feature type="compositionally biased region" description="Basic and acidic residues" evidence="1">
    <location>
        <begin position="13"/>
        <end position="22"/>
    </location>
</feature>
<comment type="caution">
    <text evidence="3">The sequence shown here is derived from an EMBL/GenBank/DDBJ whole genome shotgun (WGS) entry which is preliminary data.</text>
</comment>
<evidence type="ECO:0000313" key="3">
    <source>
        <dbReference type="EMBL" id="MCD2196804.1"/>
    </source>
</evidence>
<evidence type="ECO:0000313" key="4">
    <source>
        <dbReference type="Proteomes" id="UP001199469"/>
    </source>
</evidence>
<gene>
    <name evidence="3" type="ORF">LQ327_25870</name>
</gene>
<reference evidence="3 4" key="1">
    <citation type="submission" date="2021-11" db="EMBL/GenBank/DDBJ databases">
        <title>Draft genome sequence of Actinomycetospora sp. SF1 isolated from the rhizosphere soil.</title>
        <authorList>
            <person name="Duangmal K."/>
            <person name="Chantavorakit T."/>
        </authorList>
    </citation>
    <scope>NUCLEOTIDE SEQUENCE [LARGE SCALE GENOMIC DNA]</scope>
    <source>
        <strain evidence="3 4">TBRC 5722</strain>
    </source>
</reference>
<organism evidence="3 4">
    <name type="scientific">Actinomycetospora endophytica</name>
    <dbReference type="NCBI Taxonomy" id="2291215"/>
    <lineage>
        <taxon>Bacteria</taxon>
        <taxon>Bacillati</taxon>
        <taxon>Actinomycetota</taxon>
        <taxon>Actinomycetes</taxon>
        <taxon>Pseudonocardiales</taxon>
        <taxon>Pseudonocardiaceae</taxon>
        <taxon>Actinomycetospora</taxon>
    </lineage>
</organism>